<keyword evidence="2" id="KW-1185">Reference proteome</keyword>
<evidence type="ECO:0000313" key="1">
    <source>
        <dbReference type="EMBL" id="GFY63960.1"/>
    </source>
</evidence>
<sequence>MRLERTSEELPLFYKEGISAHLGIDHFFARPLITCQRMRSTPQRSFGEIRRWVNLQTATSSGVKMDCWKPEYNGNWGNHRRGG</sequence>
<evidence type="ECO:0000313" key="2">
    <source>
        <dbReference type="Proteomes" id="UP000886998"/>
    </source>
</evidence>
<name>A0A8X6Y3Z4_9ARAC</name>
<gene>
    <name evidence="1" type="ORF">TNIN_166271</name>
</gene>
<reference evidence="1" key="1">
    <citation type="submission" date="2020-08" db="EMBL/GenBank/DDBJ databases">
        <title>Multicomponent nature underlies the extraordinary mechanical properties of spider dragline silk.</title>
        <authorList>
            <person name="Kono N."/>
            <person name="Nakamura H."/>
            <person name="Mori M."/>
            <person name="Yoshida Y."/>
            <person name="Ohtoshi R."/>
            <person name="Malay A.D."/>
            <person name="Moran D.A.P."/>
            <person name="Tomita M."/>
            <person name="Numata K."/>
            <person name="Arakawa K."/>
        </authorList>
    </citation>
    <scope>NUCLEOTIDE SEQUENCE</scope>
</reference>
<proteinExistence type="predicted"/>
<organism evidence="1 2">
    <name type="scientific">Trichonephila inaurata madagascariensis</name>
    <dbReference type="NCBI Taxonomy" id="2747483"/>
    <lineage>
        <taxon>Eukaryota</taxon>
        <taxon>Metazoa</taxon>
        <taxon>Ecdysozoa</taxon>
        <taxon>Arthropoda</taxon>
        <taxon>Chelicerata</taxon>
        <taxon>Arachnida</taxon>
        <taxon>Araneae</taxon>
        <taxon>Araneomorphae</taxon>
        <taxon>Entelegynae</taxon>
        <taxon>Araneoidea</taxon>
        <taxon>Nephilidae</taxon>
        <taxon>Trichonephila</taxon>
        <taxon>Trichonephila inaurata</taxon>
    </lineage>
</organism>
<comment type="caution">
    <text evidence="1">The sequence shown here is derived from an EMBL/GenBank/DDBJ whole genome shotgun (WGS) entry which is preliminary data.</text>
</comment>
<dbReference type="Proteomes" id="UP000886998">
    <property type="component" value="Unassembled WGS sequence"/>
</dbReference>
<accession>A0A8X6Y3Z4</accession>
<dbReference type="EMBL" id="BMAV01015016">
    <property type="protein sequence ID" value="GFY63960.1"/>
    <property type="molecule type" value="Genomic_DNA"/>
</dbReference>
<dbReference type="AlphaFoldDB" id="A0A8X6Y3Z4"/>
<protein>
    <submittedName>
        <fullName evidence="1">Uncharacterized protein</fullName>
    </submittedName>
</protein>